<feature type="domain" description="Cytochrome c" evidence="6">
    <location>
        <begin position="376"/>
        <end position="508"/>
    </location>
</feature>
<dbReference type="GO" id="GO:0004130">
    <property type="term" value="F:cytochrome-c peroxidase activity"/>
    <property type="evidence" value="ECO:0007669"/>
    <property type="project" value="TreeGrafter"/>
</dbReference>
<dbReference type="Gene3D" id="1.10.760.10">
    <property type="entry name" value="Cytochrome c-like domain"/>
    <property type="match status" value="1"/>
</dbReference>
<dbReference type="InterPro" id="IPR009056">
    <property type="entry name" value="Cyt_c-like_dom"/>
</dbReference>
<feature type="chain" id="PRO_5037249729" evidence="5">
    <location>
        <begin position="23"/>
        <end position="508"/>
    </location>
</feature>
<keyword evidence="3 4" id="KW-0408">Iron</keyword>
<comment type="caution">
    <text evidence="7">The sequence shown here is derived from an EMBL/GenBank/DDBJ whole genome shotgun (WGS) entry which is preliminary data.</text>
</comment>
<dbReference type="PROSITE" id="PS51007">
    <property type="entry name" value="CYTC"/>
    <property type="match status" value="1"/>
</dbReference>
<protein>
    <submittedName>
        <fullName evidence="7">Thiol oxidoreductase</fullName>
    </submittedName>
</protein>
<dbReference type="PANTHER" id="PTHR30600">
    <property type="entry name" value="CYTOCHROME C PEROXIDASE-RELATED"/>
    <property type="match status" value="1"/>
</dbReference>
<dbReference type="GO" id="GO:0020037">
    <property type="term" value="F:heme binding"/>
    <property type="evidence" value="ECO:0007669"/>
    <property type="project" value="InterPro"/>
</dbReference>
<dbReference type="GO" id="GO:0046872">
    <property type="term" value="F:metal ion binding"/>
    <property type="evidence" value="ECO:0007669"/>
    <property type="project" value="UniProtKB-KW"/>
</dbReference>
<evidence type="ECO:0000313" key="7">
    <source>
        <dbReference type="EMBL" id="GGD26777.1"/>
    </source>
</evidence>
<evidence type="ECO:0000256" key="3">
    <source>
        <dbReference type="ARBA" id="ARBA00023004"/>
    </source>
</evidence>
<dbReference type="InterPro" id="IPR051395">
    <property type="entry name" value="Cytochrome_c_Peroxidase/MauG"/>
</dbReference>
<name>A0A916Y1N0_9HYPH</name>
<organism evidence="7 8">
    <name type="scientific">Aureimonas glaciei</name>
    <dbReference type="NCBI Taxonomy" id="1776957"/>
    <lineage>
        <taxon>Bacteria</taxon>
        <taxon>Pseudomonadati</taxon>
        <taxon>Pseudomonadota</taxon>
        <taxon>Alphaproteobacteria</taxon>
        <taxon>Hyphomicrobiales</taxon>
        <taxon>Aurantimonadaceae</taxon>
        <taxon>Aureimonas</taxon>
    </lineage>
</organism>
<reference evidence="7" key="2">
    <citation type="submission" date="2020-09" db="EMBL/GenBank/DDBJ databases">
        <authorList>
            <person name="Sun Q."/>
            <person name="Zhou Y."/>
        </authorList>
    </citation>
    <scope>NUCLEOTIDE SEQUENCE</scope>
    <source>
        <strain evidence="7">CGMCC 1.15493</strain>
    </source>
</reference>
<keyword evidence="2 4" id="KW-0479">Metal-binding</keyword>
<reference evidence="7" key="1">
    <citation type="journal article" date="2014" name="Int. J. Syst. Evol. Microbiol.">
        <title>Complete genome sequence of Corynebacterium casei LMG S-19264T (=DSM 44701T), isolated from a smear-ripened cheese.</title>
        <authorList>
            <consortium name="US DOE Joint Genome Institute (JGI-PGF)"/>
            <person name="Walter F."/>
            <person name="Albersmeier A."/>
            <person name="Kalinowski J."/>
            <person name="Ruckert C."/>
        </authorList>
    </citation>
    <scope>NUCLEOTIDE SEQUENCE</scope>
    <source>
        <strain evidence="7">CGMCC 1.15493</strain>
    </source>
</reference>
<feature type="signal peptide" evidence="5">
    <location>
        <begin position="1"/>
        <end position="22"/>
    </location>
</feature>
<evidence type="ECO:0000256" key="4">
    <source>
        <dbReference type="PROSITE-ProRule" id="PRU00433"/>
    </source>
</evidence>
<dbReference type="InterPro" id="IPR010538">
    <property type="entry name" value="DHOR"/>
</dbReference>
<dbReference type="GO" id="GO:0009055">
    <property type="term" value="F:electron transfer activity"/>
    <property type="evidence" value="ECO:0007669"/>
    <property type="project" value="InterPro"/>
</dbReference>
<dbReference type="InterPro" id="IPR036909">
    <property type="entry name" value="Cyt_c-like_dom_sf"/>
</dbReference>
<dbReference type="PIRSF" id="PIRSF028099">
    <property type="entry name" value="DUF1111"/>
    <property type="match status" value="1"/>
</dbReference>
<gene>
    <name evidence="7" type="ORF">GCM10011335_32340</name>
</gene>
<evidence type="ECO:0000313" key="8">
    <source>
        <dbReference type="Proteomes" id="UP000613160"/>
    </source>
</evidence>
<keyword evidence="1 4" id="KW-0349">Heme</keyword>
<evidence type="ECO:0000256" key="5">
    <source>
        <dbReference type="SAM" id="SignalP"/>
    </source>
</evidence>
<dbReference type="Pfam" id="PF06537">
    <property type="entry name" value="DHOR"/>
    <property type="match status" value="1"/>
</dbReference>
<keyword evidence="8" id="KW-1185">Reference proteome</keyword>
<keyword evidence="5" id="KW-0732">Signal</keyword>
<dbReference type="PANTHER" id="PTHR30600:SF4">
    <property type="entry name" value="CYTOCHROME C DOMAIN-CONTAINING PROTEIN"/>
    <property type="match status" value="1"/>
</dbReference>
<sequence>MNMRRLALLAAIFGGAALLPMAAVFGETPAVRTDLSAKDRARVAAVTRPTTDFSAPEKFELMQGGAGTLQNLVSRDSFSRIAANQSFAARESFNLGNGIFRKFWVSSPSSTEASDGLGPLFNARSCQSCHLKDGRGRPPEGGEPGVSMFLRLSVPPKTAEEHQALAERTMLRIPEPTYGGQLQNFAVPGILPEGQMRIDYADRPVTLGDGTVVSLRHPRYSVSDLNYGPMAADAILSPRVAPPMIGLGLVEEIPAADILAHADPEDTDGDGISGKASLVRDPESGALVLGRFGWKASANSIKVQSADAFSGDIGISTPLVTDAFGECSVAQTICREAPSGVQARLGEVEAPDPVLDLVAFYSRNLAVPARRDVGAPAVLKGKGLFYGSGCASCHVPKFVTSRDALDTPQSFQLIWPYSDFLLHDMGEGLADGATNGDATGTEWRTPPLWGIGLTEAVNGHTLFLHDGRARNLTEAILWHGGEAEKARDAFAGLAKADRDALLAFLESL</sequence>
<dbReference type="SUPFAM" id="SSF46626">
    <property type="entry name" value="Cytochrome c"/>
    <property type="match status" value="1"/>
</dbReference>
<dbReference type="AlphaFoldDB" id="A0A916Y1N0"/>
<evidence type="ECO:0000256" key="2">
    <source>
        <dbReference type="ARBA" id="ARBA00022723"/>
    </source>
</evidence>
<accession>A0A916Y1N0</accession>
<dbReference type="EMBL" id="BMJJ01000008">
    <property type="protein sequence ID" value="GGD26777.1"/>
    <property type="molecule type" value="Genomic_DNA"/>
</dbReference>
<proteinExistence type="predicted"/>
<dbReference type="RefSeq" id="WP_188852568.1">
    <property type="nucleotide sequence ID" value="NZ_BMJJ01000008.1"/>
</dbReference>
<dbReference type="Proteomes" id="UP000613160">
    <property type="component" value="Unassembled WGS sequence"/>
</dbReference>
<evidence type="ECO:0000259" key="6">
    <source>
        <dbReference type="PROSITE" id="PS51007"/>
    </source>
</evidence>
<evidence type="ECO:0000256" key="1">
    <source>
        <dbReference type="ARBA" id="ARBA00022617"/>
    </source>
</evidence>